<keyword evidence="6" id="KW-0175">Coiled coil</keyword>
<feature type="compositionally biased region" description="Low complexity" evidence="7">
    <location>
        <begin position="1144"/>
        <end position="1166"/>
    </location>
</feature>
<dbReference type="GO" id="GO:0019905">
    <property type="term" value="F:syntaxin binding"/>
    <property type="evidence" value="ECO:0007669"/>
    <property type="project" value="TreeGrafter"/>
</dbReference>
<evidence type="ECO:0000256" key="5">
    <source>
        <dbReference type="ARBA" id="ARBA00023034"/>
    </source>
</evidence>
<comment type="caution">
    <text evidence="9">The sequence shown here is derived from an EMBL/GenBank/DDBJ whole genome shotgun (WGS) entry which is preliminary data.</text>
</comment>
<keyword evidence="10" id="KW-1185">Reference proteome</keyword>
<comment type="similarity">
    <text evidence="2">Belongs to the VPS54 family.</text>
</comment>
<evidence type="ECO:0000256" key="4">
    <source>
        <dbReference type="ARBA" id="ARBA00022927"/>
    </source>
</evidence>
<dbReference type="GO" id="GO:0042147">
    <property type="term" value="P:retrograde transport, endosome to Golgi"/>
    <property type="evidence" value="ECO:0007669"/>
    <property type="project" value="InterPro"/>
</dbReference>
<dbReference type="GO" id="GO:0006896">
    <property type="term" value="P:Golgi to vacuole transport"/>
    <property type="evidence" value="ECO:0007669"/>
    <property type="project" value="TreeGrafter"/>
</dbReference>
<evidence type="ECO:0000256" key="3">
    <source>
        <dbReference type="ARBA" id="ARBA00022448"/>
    </source>
</evidence>
<feature type="compositionally biased region" description="Polar residues" evidence="7">
    <location>
        <begin position="753"/>
        <end position="770"/>
    </location>
</feature>
<evidence type="ECO:0000256" key="2">
    <source>
        <dbReference type="ARBA" id="ARBA00009150"/>
    </source>
</evidence>
<comment type="subcellular location">
    <subcellularLocation>
        <location evidence="1">Golgi apparatus</location>
        <location evidence="1">trans-Golgi network</location>
    </subcellularLocation>
</comment>
<keyword evidence="3" id="KW-0813">Transport</keyword>
<evidence type="ECO:0000256" key="7">
    <source>
        <dbReference type="SAM" id="MobiDB-lite"/>
    </source>
</evidence>
<name>A0AAD5V0E6_9APHY</name>
<accession>A0AAD5V0E6</accession>
<dbReference type="GO" id="GO:0015031">
    <property type="term" value="P:protein transport"/>
    <property type="evidence" value="ECO:0007669"/>
    <property type="project" value="UniProtKB-KW"/>
</dbReference>
<dbReference type="Pfam" id="PF07928">
    <property type="entry name" value="Vps54"/>
    <property type="match status" value="1"/>
</dbReference>
<feature type="region of interest" description="Disordered" evidence="7">
    <location>
        <begin position="713"/>
        <end position="770"/>
    </location>
</feature>
<dbReference type="Gene3D" id="6.10.250.860">
    <property type="match status" value="1"/>
</dbReference>
<feature type="compositionally biased region" description="Pro residues" evidence="7">
    <location>
        <begin position="716"/>
        <end position="730"/>
    </location>
</feature>
<evidence type="ECO:0000256" key="1">
    <source>
        <dbReference type="ARBA" id="ARBA00004601"/>
    </source>
</evidence>
<organism evidence="9 10">
    <name type="scientific">Meripilus lineatus</name>
    <dbReference type="NCBI Taxonomy" id="2056292"/>
    <lineage>
        <taxon>Eukaryota</taxon>
        <taxon>Fungi</taxon>
        <taxon>Dikarya</taxon>
        <taxon>Basidiomycota</taxon>
        <taxon>Agaricomycotina</taxon>
        <taxon>Agaricomycetes</taxon>
        <taxon>Polyporales</taxon>
        <taxon>Meripilaceae</taxon>
        <taxon>Meripilus</taxon>
    </lineage>
</organism>
<dbReference type="InterPro" id="IPR012501">
    <property type="entry name" value="Vps54_C"/>
</dbReference>
<feature type="region of interest" description="Disordered" evidence="7">
    <location>
        <begin position="98"/>
        <end position="117"/>
    </location>
</feature>
<evidence type="ECO:0000259" key="8">
    <source>
        <dbReference type="Pfam" id="PF07928"/>
    </source>
</evidence>
<dbReference type="PANTHER" id="PTHR12965">
    <property type="entry name" value="VACUOLAR PROTEIN SORTING 54"/>
    <property type="match status" value="1"/>
</dbReference>
<reference evidence="9" key="1">
    <citation type="submission" date="2022-07" db="EMBL/GenBank/DDBJ databases">
        <title>Genome Sequence of Physisporinus lineatus.</title>
        <authorList>
            <person name="Buettner E."/>
        </authorList>
    </citation>
    <scope>NUCLEOTIDE SEQUENCE</scope>
    <source>
        <strain evidence="9">VT162</strain>
    </source>
</reference>
<feature type="region of interest" description="Disordered" evidence="7">
    <location>
        <begin position="1073"/>
        <end position="1189"/>
    </location>
</feature>
<keyword evidence="5" id="KW-0333">Golgi apparatus</keyword>
<evidence type="ECO:0000313" key="10">
    <source>
        <dbReference type="Proteomes" id="UP001212997"/>
    </source>
</evidence>
<evidence type="ECO:0000313" key="9">
    <source>
        <dbReference type="EMBL" id="KAJ3478671.1"/>
    </source>
</evidence>
<dbReference type="AlphaFoldDB" id="A0AAD5V0E6"/>
<proteinExistence type="inferred from homology"/>
<protein>
    <recommendedName>
        <fullName evidence="8">Vacuolar protein sorting-associated protein 54 C-terminal domain-containing protein</fullName>
    </recommendedName>
</protein>
<dbReference type="GO" id="GO:0005829">
    <property type="term" value="C:cytosol"/>
    <property type="evidence" value="ECO:0007669"/>
    <property type="project" value="GOC"/>
</dbReference>
<dbReference type="GO" id="GO:0000938">
    <property type="term" value="C:GARP complex"/>
    <property type="evidence" value="ECO:0007669"/>
    <property type="project" value="InterPro"/>
</dbReference>
<dbReference type="InterPro" id="IPR039745">
    <property type="entry name" value="Vps54"/>
</dbReference>
<feature type="region of interest" description="Disordered" evidence="7">
    <location>
        <begin position="1"/>
        <end position="50"/>
    </location>
</feature>
<feature type="region of interest" description="Disordered" evidence="7">
    <location>
        <begin position="142"/>
        <end position="195"/>
    </location>
</feature>
<evidence type="ECO:0000256" key="6">
    <source>
        <dbReference type="ARBA" id="ARBA00023054"/>
    </source>
</evidence>
<dbReference type="Proteomes" id="UP001212997">
    <property type="component" value="Unassembled WGS sequence"/>
</dbReference>
<feature type="compositionally biased region" description="Polar residues" evidence="7">
    <location>
        <begin position="1"/>
        <end position="10"/>
    </location>
</feature>
<feature type="domain" description="Vacuolar protein sorting-associated protein 54 C-terminal" evidence="8">
    <location>
        <begin position="779"/>
        <end position="910"/>
    </location>
</feature>
<feature type="compositionally biased region" description="Low complexity" evidence="7">
    <location>
        <begin position="1098"/>
        <end position="1114"/>
    </location>
</feature>
<dbReference type="EMBL" id="JANAWD010000493">
    <property type="protein sequence ID" value="KAJ3478671.1"/>
    <property type="molecule type" value="Genomic_DNA"/>
</dbReference>
<sequence>MSEASSSTRPGSPIGELPTIPSARPFRFTWDAANRKPGPGSVSEATEGPGDYHTPFTAPTGYDVYNTSVQALGLGAFPPDWSSSTHGFHAISTVVNNPHKRSAPPKAHSSIPAVPPADLPRVRRKDFDAYLRSVAPEWERFEKNAEQGRDGVAQIDSSTSSSTSQPHLQASPPGPITLDDVPQTPKTPRAPVWKPLTPLETVPDIYFDPKFNLGEPKTFDAVTGREGSLDFSDPLAPSNYQPLSDMFSRHADTIEQHLLREISLRSTSFFAALSNLQDLQSESEQCLERIGTLRESLKQVDEKGARKGLEIVRLESKLRNVAQVREGIKVVGGVVEMTGVARSLVAAGQWGQALDVIEGLNSLWGADESVLGDADNQDQAVETRKKAGLPTVLETVVESPPETPTTATPTQMTLTASTPITPTVRKPEPPVPLSALKAFGSLPEHLQELTLEITTSLTSEVVNVLRVDLMERIDVDPESSADSPPGGVQMSLKDRLRPMLHSLVRTNGVRDAAISWKEVVLLEVNSILKRRIPSFNIGDEDVQSAAPSSIVNDLKEKPHLSFMELARTMFRSFLNCIEGLQAQNTIIVEVLEAIRYPKSPIDIPAIREDLADVLSSAGELANVRASKVVNVRTEQHTALDLPAFWTLFNVSWDFVVRSEVICKRMIVALRGVLVSQSAKLVEDEQWNPAEVSPAVQRIVDMLVESSIRDPRDLLLNPPPLNPGSPLPPTSPLLSPAFPGDRHRPSSPMPSPAPNRTSVTLNGTRKSTSSPGKYLKIEERNYFAVSATLEVLILLVDYLKLIMNLPMLTTDTMSRVIELMKAFNSRTCQVVLGAGAMRSAGLKNITAKHLALASQSLSVMISLIPYIRETFRRHLSQKQAVMLVEFDKLKRDYQEHQNEIHAKLIAIMGDRLTAHIRTLQGIRWDVAPQESGVNDYMELLVKETVTLHKVLSRYLSPSIVEYVMTQVFAAINHRLSEEYTKIEIPSQEAKDSDLGLHLTIRSICFCRFRLLADARYLHSKLTGLKHVGAPTAMLEIVVSEKSIVRKVAPPPTPATPSSRFKGMLARADSLHLRKNTTPKQHQEQPAMPPVPEHEKEKVLPLPGSTSPLPVVSVTPSPIPSDTKSPPILSPDPTAVSLPSSPKPPAALGQETNATITDNGNATTTNTGVVVPSDPQPTSGLVHSEGVNGSLDHEVGDLEGVTGVTANVRHIVQKDELPPPPTPDKISDLGDDGVTVVNGVVVSNVPVGGEAVEQ</sequence>
<keyword evidence="4" id="KW-0653">Protein transport</keyword>
<gene>
    <name evidence="9" type="ORF">NLI96_g9599</name>
</gene>
<dbReference type="PANTHER" id="PTHR12965:SF0">
    <property type="entry name" value="VACUOLAR PROTEIN SORTING-ASSOCIATED PROTEIN 54"/>
    <property type="match status" value="1"/>
</dbReference>